<gene>
    <name evidence="7" type="ORF">SanaruYs_11130</name>
</gene>
<evidence type="ECO:0000256" key="5">
    <source>
        <dbReference type="SAM" id="Coils"/>
    </source>
</evidence>
<feature type="coiled-coil region" evidence="5">
    <location>
        <begin position="232"/>
        <end position="259"/>
    </location>
</feature>
<keyword evidence="8" id="KW-1185">Reference proteome</keyword>
<dbReference type="Proteomes" id="UP000288227">
    <property type="component" value="Unassembled WGS sequence"/>
</dbReference>
<reference evidence="7 8" key="1">
    <citation type="submission" date="2018-11" db="EMBL/GenBank/DDBJ databases">
        <title>Chryseotalea sanarue gen. nov., sp., nov., a member of the family Cytophagaceae, isolated from a brackish lake in Hamamatsu Japan.</title>
        <authorList>
            <person name="Maejima Y."/>
            <person name="Iino T."/>
            <person name="Muraguchi Y."/>
            <person name="Fukuda K."/>
            <person name="Ohkuma M."/>
            <person name="Moriuchi R."/>
            <person name="Dohra H."/>
            <person name="Kimbara K."/>
            <person name="Shintani M."/>
        </authorList>
    </citation>
    <scope>NUCLEOTIDE SEQUENCE [LARGE SCALE GENOMIC DNA]</scope>
    <source>
        <strain evidence="7 8">Ys</strain>
    </source>
</reference>
<feature type="transmembrane region" description="Helical" evidence="6">
    <location>
        <begin position="28"/>
        <end position="50"/>
    </location>
</feature>
<protein>
    <recommendedName>
        <fullName evidence="9">HlyD family secretion protein</fullName>
    </recommendedName>
</protein>
<evidence type="ECO:0008006" key="9">
    <source>
        <dbReference type="Google" id="ProtNLM"/>
    </source>
</evidence>
<evidence type="ECO:0000256" key="4">
    <source>
        <dbReference type="ARBA" id="ARBA00023136"/>
    </source>
</evidence>
<evidence type="ECO:0000256" key="3">
    <source>
        <dbReference type="ARBA" id="ARBA00022989"/>
    </source>
</evidence>
<comment type="caution">
    <text evidence="7">The sequence shown here is derived from an EMBL/GenBank/DDBJ whole genome shotgun (WGS) entry which is preliminary data.</text>
</comment>
<dbReference type="PANTHER" id="PTHR30386">
    <property type="entry name" value="MEMBRANE FUSION SUBUNIT OF EMRAB-TOLC MULTIDRUG EFFLUX PUMP"/>
    <property type="match status" value="1"/>
</dbReference>
<accession>A0A401U7M7</accession>
<keyword evidence="4 6" id="KW-0472">Membrane</keyword>
<dbReference type="AlphaFoldDB" id="A0A401U7M7"/>
<dbReference type="GO" id="GO:0016020">
    <property type="term" value="C:membrane"/>
    <property type="evidence" value="ECO:0007669"/>
    <property type="project" value="UniProtKB-SubCell"/>
</dbReference>
<dbReference type="PANTHER" id="PTHR30386:SF26">
    <property type="entry name" value="TRANSPORT PROTEIN COMB"/>
    <property type="match status" value="1"/>
</dbReference>
<comment type="subcellular location">
    <subcellularLocation>
        <location evidence="1">Membrane</location>
        <topology evidence="1">Single-pass membrane protein</topology>
    </subcellularLocation>
</comment>
<sequence length="422" mass="47839">MEEFSRAQQNEIRSVEVQEIISTIPGGLIRVGTSIIFCALISLLGISWFIRYPDVLQATVVITTDPSPYSLVSRQSGNITLLKKDNETVVAGEPIAYLKSNADPFAVIGLEAVLEQQQKLIINSDHVNLGDLQNAYANTIKAEIALDNFLNNKSFDLQLEQLNRQLKTYSRLKSVLAKQQVLASQELTLAHERFKTDSILYKKEVLSTLDFTNAKATWVQQQRLAQNAYSALVSNEIQMNDLRKQLDDTEIKKREENYRLEQDVLSTREILLGQIKTWKENYLFISPTEGRLCFNGILENNLFVSAAKEIFSIIPHEGKVIARAQLPILGAGKVKEGQAVNIRLDNYPFAEFGMLKGKVAHIAELPVEGKYQLILEIPQTLVTTQKKQLAFRQQLSGTTEIITEDLRLLERFFYQFKKIISF</sequence>
<dbReference type="RefSeq" id="WP_127121551.1">
    <property type="nucleotide sequence ID" value="NZ_BHXQ01000002.1"/>
</dbReference>
<proteinExistence type="predicted"/>
<name>A0A401U7M7_9BACT</name>
<dbReference type="EMBL" id="BHXQ01000002">
    <property type="protein sequence ID" value="GCC50894.1"/>
    <property type="molecule type" value="Genomic_DNA"/>
</dbReference>
<evidence type="ECO:0000256" key="2">
    <source>
        <dbReference type="ARBA" id="ARBA00022692"/>
    </source>
</evidence>
<organism evidence="7 8">
    <name type="scientific">Chryseotalea sanaruensis</name>
    <dbReference type="NCBI Taxonomy" id="2482724"/>
    <lineage>
        <taxon>Bacteria</taxon>
        <taxon>Pseudomonadati</taxon>
        <taxon>Bacteroidota</taxon>
        <taxon>Cytophagia</taxon>
        <taxon>Cytophagales</taxon>
        <taxon>Chryseotaleaceae</taxon>
        <taxon>Chryseotalea</taxon>
    </lineage>
</organism>
<keyword evidence="5" id="KW-0175">Coiled coil</keyword>
<keyword evidence="3 6" id="KW-1133">Transmembrane helix</keyword>
<evidence type="ECO:0000313" key="8">
    <source>
        <dbReference type="Proteomes" id="UP000288227"/>
    </source>
</evidence>
<evidence type="ECO:0000256" key="1">
    <source>
        <dbReference type="ARBA" id="ARBA00004167"/>
    </source>
</evidence>
<feature type="coiled-coil region" evidence="5">
    <location>
        <begin position="152"/>
        <end position="179"/>
    </location>
</feature>
<keyword evidence="2 6" id="KW-0812">Transmembrane</keyword>
<dbReference type="OrthoDB" id="7057889at2"/>
<evidence type="ECO:0000256" key="6">
    <source>
        <dbReference type="SAM" id="Phobius"/>
    </source>
</evidence>
<dbReference type="InterPro" id="IPR050739">
    <property type="entry name" value="MFP"/>
</dbReference>
<evidence type="ECO:0000313" key="7">
    <source>
        <dbReference type="EMBL" id="GCC50894.1"/>
    </source>
</evidence>